<evidence type="ECO:0000313" key="9">
    <source>
        <dbReference type="Proteomes" id="UP000008144"/>
    </source>
</evidence>
<dbReference type="SUPFAM" id="SSF46785">
    <property type="entry name" value="Winged helix' DNA-binding domain"/>
    <property type="match status" value="2"/>
</dbReference>
<dbReference type="Ensembl" id="ENSCINT00000036605.1">
    <property type="protein sequence ID" value="ENSCINP00000031552.1"/>
    <property type="gene ID" value="ENSCING00000023783.1"/>
</dbReference>
<keyword evidence="9" id="KW-1185">Reference proteome</keyword>
<reference evidence="8" key="4">
    <citation type="submission" date="2025-09" db="UniProtKB">
        <authorList>
            <consortium name="Ensembl"/>
        </authorList>
    </citation>
    <scope>IDENTIFICATION</scope>
</reference>
<dbReference type="InterPro" id="IPR008570">
    <property type="entry name" value="ESCRT-II_cplx_Vps25-sub"/>
</dbReference>
<keyword evidence="5" id="KW-0963">Cytoplasm</keyword>
<evidence type="ECO:0000256" key="5">
    <source>
        <dbReference type="ARBA" id="ARBA00022490"/>
    </source>
</evidence>
<evidence type="ECO:0000256" key="1">
    <source>
        <dbReference type="ARBA" id="ARBA00004496"/>
    </source>
</evidence>
<dbReference type="AlphaFoldDB" id="H2XPG9"/>
<dbReference type="GO" id="GO:0042803">
    <property type="term" value="F:protein homodimerization activity"/>
    <property type="evidence" value="ECO:0000318"/>
    <property type="project" value="GO_Central"/>
</dbReference>
<proteinExistence type="inferred from homology"/>
<dbReference type="GO" id="GO:0043328">
    <property type="term" value="P:protein transport to vacuole involved in ubiquitin-dependent protein catabolic process via the multivesicular body sorting pathway"/>
    <property type="evidence" value="ECO:0000318"/>
    <property type="project" value="GO_Central"/>
</dbReference>
<dbReference type="GO" id="GO:0016236">
    <property type="term" value="P:macroautophagy"/>
    <property type="evidence" value="ECO:0007669"/>
    <property type="project" value="UniProtKB-ARBA"/>
</dbReference>
<dbReference type="PANTHER" id="PTHR13149">
    <property type="entry name" value="VACUOLAR PROTEIN SORTING-ASSOCIATED PROTEIN VPS25"/>
    <property type="match status" value="1"/>
</dbReference>
<evidence type="ECO:0000256" key="7">
    <source>
        <dbReference type="ARBA" id="ARBA00030094"/>
    </source>
</evidence>
<dbReference type="RefSeq" id="XP_002126561.1">
    <property type="nucleotide sequence ID" value="XM_002126525.4"/>
</dbReference>
<dbReference type="GO" id="GO:0000814">
    <property type="term" value="C:ESCRT II complex"/>
    <property type="evidence" value="ECO:0000318"/>
    <property type="project" value="GO_Central"/>
</dbReference>
<reference evidence="8" key="3">
    <citation type="submission" date="2025-08" db="UniProtKB">
        <authorList>
            <consortium name="Ensembl"/>
        </authorList>
    </citation>
    <scope>IDENTIFICATION</scope>
</reference>
<evidence type="ECO:0000256" key="4">
    <source>
        <dbReference type="ARBA" id="ARBA00022448"/>
    </source>
</evidence>
<keyword evidence="4" id="KW-0813">Transport</keyword>
<dbReference type="FunFam" id="1.10.10.570:FF:000001">
    <property type="entry name" value="vacuolar protein-sorting-associated protein 25"/>
    <property type="match status" value="1"/>
</dbReference>
<dbReference type="PANTHER" id="PTHR13149:SF0">
    <property type="entry name" value="VACUOLAR PROTEIN-SORTING-ASSOCIATED PROTEIN 25"/>
    <property type="match status" value="1"/>
</dbReference>
<comment type="similarity">
    <text evidence="2">Belongs to the VPS25 family.</text>
</comment>
<dbReference type="Gene3D" id="1.10.10.10">
    <property type="entry name" value="Winged helix-like DNA-binding domain superfamily/Winged helix DNA-binding domain"/>
    <property type="match status" value="1"/>
</dbReference>
<dbReference type="Gene3D" id="1.10.10.570">
    <property type="entry name" value="Winged helix' DNA-binding domain. Chain C. Domain 1"/>
    <property type="match status" value="1"/>
</dbReference>
<dbReference type="FunFam" id="1.10.10.10:FF:000141">
    <property type="entry name" value="vacuolar protein-sorting-associated protein 25"/>
    <property type="match status" value="1"/>
</dbReference>
<comment type="subcellular location">
    <subcellularLocation>
        <location evidence="1">Cytoplasm</location>
    </subcellularLocation>
</comment>
<accession>H2XPG9</accession>
<dbReference type="STRING" id="7719.ENSCINP00000031552"/>
<sequence>MGTTSNFRWPWQYDFPPFFTMQKNADTRFKQTEAWCSLILDYHNHHKLFRLRVTDVLASPLFYNKAIDRRLTKPDVIEILSILHKKGNIEWEDKEKTVCKVFWKTPAQWSDIIFKWVNQSGLNNTVCTLHEITNGPHSSDQEFYALDDQILMQAIQILQASGKAELMGTEGVKFFT</sequence>
<dbReference type="GO" id="GO:0005198">
    <property type="term" value="F:structural molecule activity"/>
    <property type="evidence" value="ECO:0000318"/>
    <property type="project" value="GO_Central"/>
</dbReference>
<dbReference type="Pfam" id="PF05871">
    <property type="entry name" value="ESCRT-II"/>
    <property type="match status" value="1"/>
</dbReference>
<name>H2XPG9_CIOIN</name>
<dbReference type="EMBL" id="EAAA01001711">
    <property type="status" value="NOT_ANNOTATED_CDS"/>
    <property type="molecule type" value="Genomic_DNA"/>
</dbReference>
<dbReference type="InterPro" id="IPR036390">
    <property type="entry name" value="WH_DNA-bd_sf"/>
</dbReference>
<evidence type="ECO:0000256" key="6">
    <source>
        <dbReference type="ARBA" id="ARBA00022927"/>
    </source>
</evidence>
<reference evidence="9" key="1">
    <citation type="journal article" date="2002" name="Science">
        <title>The draft genome of Ciona intestinalis: insights into chordate and vertebrate origins.</title>
        <authorList>
            <person name="Dehal P."/>
            <person name="Satou Y."/>
            <person name="Campbell R.K."/>
            <person name="Chapman J."/>
            <person name="Degnan B."/>
            <person name="De Tomaso A."/>
            <person name="Davidson B."/>
            <person name="Di Gregorio A."/>
            <person name="Gelpke M."/>
            <person name="Goodstein D.M."/>
            <person name="Harafuji N."/>
            <person name="Hastings K.E."/>
            <person name="Ho I."/>
            <person name="Hotta K."/>
            <person name="Huang W."/>
            <person name="Kawashima T."/>
            <person name="Lemaire P."/>
            <person name="Martinez D."/>
            <person name="Meinertzhagen I.A."/>
            <person name="Necula S."/>
            <person name="Nonaka M."/>
            <person name="Putnam N."/>
            <person name="Rash S."/>
            <person name="Saiga H."/>
            <person name="Satake M."/>
            <person name="Terry A."/>
            <person name="Yamada L."/>
            <person name="Wang H.G."/>
            <person name="Awazu S."/>
            <person name="Azumi K."/>
            <person name="Boore J."/>
            <person name="Branno M."/>
            <person name="Chin-Bow S."/>
            <person name="DeSantis R."/>
            <person name="Doyle S."/>
            <person name="Francino P."/>
            <person name="Keys D.N."/>
            <person name="Haga S."/>
            <person name="Hayashi H."/>
            <person name="Hino K."/>
            <person name="Imai K.S."/>
            <person name="Inaba K."/>
            <person name="Kano S."/>
            <person name="Kobayashi K."/>
            <person name="Kobayashi M."/>
            <person name="Lee B.I."/>
            <person name="Makabe K.W."/>
            <person name="Manohar C."/>
            <person name="Matassi G."/>
            <person name="Medina M."/>
            <person name="Mochizuki Y."/>
            <person name="Mount S."/>
            <person name="Morishita T."/>
            <person name="Miura S."/>
            <person name="Nakayama A."/>
            <person name="Nishizaka S."/>
            <person name="Nomoto H."/>
            <person name="Ohta F."/>
            <person name="Oishi K."/>
            <person name="Rigoutsos I."/>
            <person name="Sano M."/>
            <person name="Sasaki A."/>
            <person name="Sasakura Y."/>
            <person name="Shoguchi E."/>
            <person name="Shin-i T."/>
            <person name="Spagnuolo A."/>
            <person name="Stainier D."/>
            <person name="Suzuki M.M."/>
            <person name="Tassy O."/>
            <person name="Takatori N."/>
            <person name="Tokuoka M."/>
            <person name="Yagi K."/>
            <person name="Yoshizaki F."/>
            <person name="Wada S."/>
            <person name="Zhang C."/>
            <person name="Hyatt P.D."/>
            <person name="Larimer F."/>
            <person name="Detter C."/>
            <person name="Doggett N."/>
            <person name="Glavina T."/>
            <person name="Hawkins T."/>
            <person name="Richardson P."/>
            <person name="Lucas S."/>
            <person name="Kohara Y."/>
            <person name="Levine M."/>
            <person name="Satoh N."/>
            <person name="Rokhsar D.S."/>
        </authorList>
    </citation>
    <scope>NUCLEOTIDE SEQUENCE [LARGE SCALE GENOMIC DNA]</scope>
</reference>
<evidence type="ECO:0000256" key="3">
    <source>
        <dbReference type="ARBA" id="ARBA00017934"/>
    </source>
</evidence>
<evidence type="ECO:0000256" key="2">
    <source>
        <dbReference type="ARBA" id="ARBA00009674"/>
    </source>
</evidence>
<dbReference type="OrthoDB" id="245150at2759"/>
<dbReference type="InterPro" id="IPR014041">
    <property type="entry name" value="ESCRT-II_cplx_Vps25-sub_N"/>
</dbReference>
<reference evidence="8" key="2">
    <citation type="journal article" date="2008" name="Genome Biol.">
        <title>Improved genome assembly and evidence-based global gene model set for the chordate Ciona intestinalis: new insight into intron and operon populations.</title>
        <authorList>
            <person name="Satou Y."/>
            <person name="Mineta K."/>
            <person name="Ogasawara M."/>
            <person name="Sasakura Y."/>
            <person name="Shoguchi E."/>
            <person name="Ueno K."/>
            <person name="Yamada L."/>
            <person name="Matsumoto J."/>
            <person name="Wasserscheid J."/>
            <person name="Dewar K."/>
            <person name="Wiley G.B."/>
            <person name="Macmil S.L."/>
            <person name="Roe B.A."/>
            <person name="Zeller R.W."/>
            <person name="Hastings K.E."/>
            <person name="Lemaire P."/>
            <person name="Lindquist E."/>
            <person name="Endo T."/>
            <person name="Hotta K."/>
            <person name="Inaba K."/>
        </authorList>
    </citation>
    <scope>NUCLEOTIDE SEQUENCE [LARGE SCALE GENOMIC DNA]</scope>
    <source>
        <strain evidence="8">wild type</strain>
    </source>
</reference>
<dbReference type="InParanoid" id="H2XPG9"/>
<dbReference type="KEGG" id="cin:100177673"/>
<evidence type="ECO:0000313" key="8">
    <source>
        <dbReference type="Ensembl" id="ENSCINP00000031552.1"/>
    </source>
</evidence>
<organism evidence="8 9">
    <name type="scientific">Ciona intestinalis</name>
    <name type="common">Transparent sea squirt</name>
    <name type="synonym">Ascidia intestinalis</name>
    <dbReference type="NCBI Taxonomy" id="7719"/>
    <lineage>
        <taxon>Eukaryota</taxon>
        <taxon>Metazoa</taxon>
        <taxon>Chordata</taxon>
        <taxon>Tunicata</taxon>
        <taxon>Ascidiacea</taxon>
        <taxon>Phlebobranchia</taxon>
        <taxon>Cionidae</taxon>
        <taxon>Ciona</taxon>
    </lineage>
</organism>
<protein>
    <recommendedName>
        <fullName evidence="3">Vacuolar protein-sorting-associated protein 25</fullName>
    </recommendedName>
    <alternativeName>
        <fullName evidence="7">ESCRT-II complex subunit VPS25</fullName>
    </alternativeName>
</protein>
<keyword evidence="6" id="KW-0653">Protein transport</keyword>
<dbReference type="InterPro" id="IPR036388">
    <property type="entry name" value="WH-like_DNA-bd_sf"/>
</dbReference>
<gene>
    <name evidence="8" type="primary">LOC100177673</name>
</gene>
<dbReference type="Proteomes" id="UP000008144">
    <property type="component" value="Chromosome 3"/>
</dbReference>
<accession>A0A1W2WF75</accession>
<dbReference type="GeneTree" id="ENSGT00390000014892"/>
<dbReference type="HOGENOM" id="CLU_087657_0_1_1"/>
<dbReference type="FunCoup" id="H2XPG9">
    <property type="interactions" value="643"/>
</dbReference>
<dbReference type="OMA" id="TRCLIMW"/>
<dbReference type="GeneID" id="100177673"/>